<gene>
    <name evidence="1" type="ORF">A2008_07615</name>
</gene>
<accession>A0A1F7X109</accession>
<evidence type="ECO:0000313" key="2">
    <source>
        <dbReference type="Proteomes" id="UP000178735"/>
    </source>
</evidence>
<proteinExistence type="predicted"/>
<dbReference type="AlphaFoldDB" id="A0A1F7X109"/>
<reference evidence="1 2" key="1">
    <citation type="journal article" date="2016" name="Nat. Commun.">
        <title>Thousands of microbial genomes shed light on interconnected biogeochemical processes in an aquifer system.</title>
        <authorList>
            <person name="Anantharaman K."/>
            <person name="Brown C.T."/>
            <person name="Hug L.A."/>
            <person name="Sharon I."/>
            <person name="Castelle C.J."/>
            <person name="Probst A.J."/>
            <person name="Thomas B.C."/>
            <person name="Singh A."/>
            <person name="Wilkins M.J."/>
            <person name="Karaoz U."/>
            <person name="Brodie E.L."/>
            <person name="Williams K.H."/>
            <person name="Hubbard S.S."/>
            <person name="Banfield J.F."/>
        </authorList>
    </citation>
    <scope>NUCLEOTIDE SEQUENCE [LARGE SCALE GENOMIC DNA]</scope>
</reference>
<protein>
    <submittedName>
        <fullName evidence="1">Uncharacterized protein</fullName>
    </submittedName>
</protein>
<dbReference type="EMBL" id="MGFH01000015">
    <property type="protein sequence ID" value="OGM08399.1"/>
    <property type="molecule type" value="Genomic_DNA"/>
</dbReference>
<organism evidence="1 2">
    <name type="scientific">Candidatus Wallbacteria bacterium GWC2_49_35</name>
    <dbReference type="NCBI Taxonomy" id="1817813"/>
    <lineage>
        <taxon>Bacteria</taxon>
        <taxon>Candidatus Walliibacteriota</taxon>
    </lineage>
</organism>
<comment type="caution">
    <text evidence="1">The sequence shown here is derived from an EMBL/GenBank/DDBJ whole genome shotgun (WGS) entry which is preliminary data.</text>
</comment>
<evidence type="ECO:0000313" key="1">
    <source>
        <dbReference type="EMBL" id="OGM08399.1"/>
    </source>
</evidence>
<name>A0A1F7X109_9BACT</name>
<dbReference type="Proteomes" id="UP000178735">
    <property type="component" value="Unassembled WGS sequence"/>
</dbReference>
<sequence>MSPEIAPEIPLTAPEMALLIPLTAPEIALPMLPSENASAGLASMNITEDANIMIRKRFMSFKNAGFRKVLIMVLLSLSA</sequence>